<dbReference type="InParanoid" id="A0A286U4W2"/>
<evidence type="ECO:0000313" key="6">
    <source>
        <dbReference type="Proteomes" id="UP000217199"/>
    </source>
</evidence>
<dbReference type="Pfam" id="PF04820">
    <property type="entry name" value="Trp_halogenase"/>
    <property type="match status" value="2"/>
</dbReference>
<evidence type="ECO:0000256" key="4">
    <source>
        <dbReference type="ARBA" id="ARBA00049364"/>
    </source>
</evidence>
<dbReference type="EMBL" id="NBII01000012">
    <property type="protein sequence ID" value="PAV14620.1"/>
    <property type="molecule type" value="Genomic_DNA"/>
</dbReference>
<evidence type="ECO:0000256" key="1">
    <source>
        <dbReference type="ARBA" id="ARBA00005706"/>
    </source>
</evidence>
<dbReference type="Gene3D" id="3.50.50.60">
    <property type="entry name" value="FAD/NAD(P)-binding domain"/>
    <property type="match status" value="1"/>
</dbReference>
<dbReference type="PANTHER" id="PTHR43747">
    <property type="entry name" value="FAD-BINDING PROTEIN"/>
    <property type="match status" value="1"/>
</dbReference>
<evidence type="ECO:0000313" key="5">
    <source>
        <dbReference type="EMBL" id="PAV14620.1"/>
    </source>
</evidence>
<keyword evidence="3" id="KW-0503">Monooxygenase</keyword>
<comment type="similarity">
    <text evidence="1">Belongs to the flavin-dependent halogenase family.</text>
</comment>
<comment type="catalytic activity">
    <reaction evidence="4">
        <text>melleolide F + FADH2 + chloride + O2 = 6'-chloromelleolide F + FAD + 2 H2O + H(+)</text>
        <dbReference type="Rhea" id="RHEA:67160"/>
        <dbReference type="ChEBI" id="CHEBI:15377"/>
        <dbReference type="ChEBI" id="CHEBI:15378"/>
        <dbReference type="ChEBI" id="CHEBI:15379"/>
        <dbReference type="ChEBI" id="CHEBI:17996"/>
        <dbReference type="ChEBI" id="CHEBI:57692"/>
        <dbReference type="ChEBI" id="CHEBI:58307"/>
        <dbReference type="ChEBI" id="CHEBI:167712"/>
        <dbReference type="ChEBI" id="CHEBI:167713"/>
    </reaction>
    <physiologicalReaction direction="left-to-right" evidence="4">
        <dbReference type="Rhea" id="RHEA:67161"/>
    </physiologicalReaction>
</comment>
<dbReference type="PANTHER" id="PTHR43747:SF5">
    <property type="entry name" value="FAD-BINDING DOMAIN-CONTAINING PROTEIN"/>
    <property type="match status" value="1"/>
</dbReference>
<dbReference type="SUPFAM" id="SSF51905">
    <property type="entry name" value="FAD/NAD(P)-binding domain"/>
    <property type="match status" value="1"/>
</dbReference>
<dbReference type="InterPro" id="IPR036188">
    <property type="entry name" value="FAD/NAD-bd_sf"/>
</dbReference>
<gene>
    <name evidence="5" type="ORF">PNOK_0969800</name>
</gene>
<dbReference type="Proteomes" id="UP000217199">
    <property type="component" value="Unassembled WGS sequence"/>
</dbReference>
<dbReference type="GO" id="GO:0044550">
    <property type="term" value="P:secondary metabolite biosynthetic process"/>
    <property type="evidence" value="ECO:0007669"/>
    <property type="project" value="UniProtKB-ARBA"/>
</dbReference>
<dbReference type="InterPro" id="IPR050816">
    <property type="entry name" value="Flavin-dep_Halogenase_NPB"/>
</dbReference>
<dbReference type="STRING" id="2282107.A0A286U4W2"/>
<dbReference type="AlphaFoldDB" id="A0A286U4W2"/>
<proteinExistence type="inferred from homology"/>
<reference evidence="5 6" key="1">
    <citation type="journal article" date="2017" name="Mol. Ecol.">
        <title>Comparative and population genomic landscape of Phellinus noxius: A hypervariable fungus causing root rot in trees.</title>
        <authorList>
            <person name="Chung C.L."/>
            <person name="Lee T.J."/>
            <person name="Akiba M."/>
            <person name="Lee H.H."/>
            <person name="Kuo T.H."/>
            <person name="Liu D."/>
            <person name="Ke H.M."/>
            <person name="Yokoi T."/>
            <person name="Roa M.B."/>
            <person name="Lu M.J."/>
            <person name="Chang Y.Y."/>
            <person name="Ann P.J."/>
            <person name="Tsai J.N."/>
            <person name="Chen C.Y."/>
            <person name="Tzean S.S."/>
            <person name="Ota Y."/>
            <person name="Hattori T."/>
            <person name="Sahashi N."/>
            <person name="Liou R.F."/>
            <person name="Kikuchi T."/>
            <person name="Tsai I.J."/>
        </authorList>
    </citation>
    <scope>NUCLEOTIDE SEQUENCE [LARGE SCALE GENOMIC DNA]</scope>
    <source>
        <strain evidence="5 6">FFPRI411160</strain>
    </source>
</reference>
<organism evidence="5 6">
    <name type="scientific">Pyrrhoderma noxium</name>
    <dbReference type="NCBI Taxonomy" id="2282107"/>
    <lineage>
        <taxon>Eukaryota</taxon>
        <taxon>Fungi</taxon>
        <taxon>Dikarya</taxon>
        <taxon>Basidiomycota</taxon>
        <taxon>Agaricomycotina</taxon>
        <taxon>Agaricomycetes</taxon>
        <taxon>Hymenochaetales</taxon>
        <taxon>Hymenochaetaceae</taxon>
        <taxon>Pyrrhoderma</taxon>
    </lineage>
</organism>
<dbReference type="GO" id="GO:0004497">
    <property type="term" value="F:monooxygenase activity"/>
    <property type="evidence" value="ECO:0007669"/>
    <property type="project" value="UniProtKB-KW"/>
</dbReference>
<name>A0A286U4W2_9AGAM</name>
<dbReference type="OrthoDB" id="3340390at2759"/>
<comment type="caution">
    <text evidence="5">The sequence shown here is derived from an EMBL/GenBank/DDBJ whole genome shotgun (WGS) entry which is preliminary data.</text>
</comment>
<sequence length="560" mass="62041">MPAPVIDIPTKCTVLVVGGGPAGSFAACVLAREGLDVVLLESDIFPRYHIGETMLPAMRHLLRFVDADSKFANHGFIRKTGSAFKLHKDKREGYTDFIAVGGPENYTWNLVRSESDSILYNHAQECGARTFDNVKVNSLIFESQPSDDSNEQKDKRPIGAVYTRKSDNSVGEISFNFIVDATGRTGLLTTKYLKNRVYNNTLKNVATWSYWTDVERYARGTSRENTPLTEALTDESGWVWYIPLHIGHSVGVVIDQESYTRKKSASQSSLDFYLSQLKLAPTISALIGTSGKLITQEDGSVPIKTASDYSYSSTSYSMPYARVAGDAGCFIDPFFSSGVHLAMMGGFSAAISICASLRGEFTEVEAARWHSKRVAASYMWFLLVVLGAYKQIRAQDEPVLSDIDEDNFDRAFSFLTPVIQGSMDVQHRLTHKEREKTLDLCSKIFGSWHPDEREALLNKLNTLEQDTLLATTSSKGNPQHRDVVISKVASELLASDNAQTRESVTNPLTEDEKGTLENAQARKLIRIENTLNIANFVTDVIDGKVPRIERGSLGLQIALN</sequence>
<evidence type="ECO:0000256" key="3">
    <source>
        <dbReference type="ARBA" id="ARBA00023033"/>
    </source>
</evidence>
<dbReference type="GO" id="GO:0140907">
    <property type="term" value="F:flavin-dependent halogenase activity"/>
    <property type="evidence" value="ECO:0007669"/>
    <property type="project" value="UniProtKB-ARBA"/>
</dbReference>
<protein>
    <submittedName>
        <fullName evidence="5">FAD NAD-binding domain-containing</fullName>
    </submittedName>
</protein>
<evidence type="ECO:0000256" key="2">
    <source>
        <dbReference type="ARBA" id="ARBA00023002"/>
    </source>
</evidence>
<dbReference type="InterPro" id="IPR006905">
    <property type="entry name" value="Flavin_halogenase"/>
</dbReference>
<accession>A0A286U4W2</accession>
<keyword evidence="6" id="KW-1185">Reference proteome</keyword>
<keyword evidence="2" id="KW-0560">Oxidoreductase</keyword>